<dbReference type="Pfam" id="PF00665">
    <property type="entry name" value="rve"/>
    <property type="match status" value="1"/>
</dbReference>
<keyword evidence="4" id="KW-1185">Reference proteome</keyword>
<evidence type="ECO:0000313" key="4">
    <source>
        <dbReference type="Proteomes" id="UP000472267"/>
    </source>
</evidence>
<dbReference type="InterPro" id="IPR036397">
    <property type="entry name" value="RNaseH_sf"/>
</dbReference>
<dbReference type="InterPro" id="IPR001584">
    <property type="entry name" value="Integrase_cat-core"/>
</dbReference>
<dbReference type="FunFam" id="1.10.340.70:FF:000001">
    <property type="entry name" value="Retrovirus-related Pol polyprotein from transposon gypsy-like Protein"/>
    <property type="match status" value="1"/>
</dbReference>
<dbReference type="Gene3D" id="1.10.340.70">
    <property type="match status" value="1"/>
</dbReference>
<accession>A0A672HB92</accession>
<organism evidence="3 4">
    <name type="scientific">Salarias fasciatus</name>
    <name type="common">Jewelled blenny</name>
    <name type="synonym">Blennius fasciatus</name>
    <dbReference type="NCBI Taxonomy" id="181472"/>
    <lineage>
        <taxon>Eukaryota</taxon>
        <taxon>Metazoa</taxon>
        <taxon>Chordata</taxon>
        <taxon>Craniata</taxon>
        <taxon>Vertebrata</taxon>
        <taxon>Euteleostomi</taxon>
        <taxon>Actinopterygii</taxon>
        <taxon>Neopterygii</taxon>
        <taxon>Teleostei</taxon>
        <taxon>Neoteleostei</taxon>
        <taxon>Acanthomorphata</taxon>
        <taxon>Ovalentaria</taxon>
        <taxon>Blenniimorphae</taxon>
        <taxon>Blenniiformes</taxon>
        <taxon>Blennioidei</taxon>
        <taxon>Blenniidae</taxon>
        <taxon>Salariinae</taxon>
        <taxon>Salarias</taxon>
    </lineage>
</organism>
<dbReference type="Ensembl" id="ENSSFAT00005027472.1">
    <property type="protein sequence ID" value="ENSSFAP00005026438.1"/>
    <property type="gene ID" value="ENSSFAG00005013561.1"/>
</dbReference>
<protein>
    <recommendedName>
        <fullName evidence="1">Gypsy retrotransposon integrase-like protein 1</fullName>
    </recommendedName>
</protein>
<proteinExistence type="predicted"/>
<evidence type="ECO:0000259" key="2">
    <source>
        <dbReference type="PROSITE" id="PS50994"/>
    </source>
</evidence>
<dbReference type="GO" id="GO:0015074">
    <property type="term" value="P:DNA integration"/>
    <property type="evidence" value="ECO:0007669"/>
    <property type="project" value="InterPro"/>
</dbReference>
<evidence type="ECO:0000313" key="3">
    <source>
        <dbReference type="Ensembl" id="ENSSFAP00005026438.1"/>
    </source>
</evidence>
<dbReference type="InterPro" id="IPR041588">
    <property type="entry name" value="Integrase_H2C2"/>
</dbReference>
<dbReference type="PANTHER" id="PTHR37984">
    <property type="entry name" value="PROTEIN CBG26694"/>
    <property type="match status" value="1"/>
</dbReference>
<dbReference type="FunFam" id="3.30.420.10:FF:000032">
    <property type="entry name" value="Retrovirus-related Pol polyprotein from transposon 297-like Protein"/>
    <property type="match status" value="1"/>
</dbReference>
<dbReference type="GO" id="GO:0003676">
    <property type="term" value="F:nucleic acid binding"/>
    <property type="evidence" value="ECO:0007669"/>
    <property type="project" value="InterPro"/>
</dbReference>
<dbReference type="InterPro" id="IPR050951">
    <property type="entry name" value="Retrovirus_Pol_polyprotein"/>
</dbReference>
<dbReference type="Pfam" id="PF17921">
    <property type="entry name" value="Integrase_H2C2"/>
    <property type="match status" value="1"/>
</dbReference>
<dbReference type="PROSITE" id="PS50994">
    <property type="entry name" value="INTEGRASE"/>
    <property type="match status" value="1"/>
</dbReference>
<dbReference type="OMA" id="KTCNRCI"/>
<dbReference type="SUPFAM" id="SSF53098">
    <property type="entry name" value="Ribonuclease H-like"/>
    <property type="match status" value="1"/>
</dbReference>
<dbReference type="PANTHER" id="PTHR37984:SF15">
    <property type="entry name" value="INTEGRASE CATALYTIC DOMAIN-CONTAINING PROTEIN"/>
    <property type="match status" value="1"/>
</dbReference>
<dbReference type="AlphaFoldDB" id="A0A672HB92"/>
<dbReference type="InterPro" id="IPR012337">
    <property type="entry name" value="RNaseH-like_sf"/>
</dbReference>
<dbReference type="Proteomes" id="UP000472267">
    <property type="component" value="Chromosome 13"/>
</dbReference>
<name>A0A672HB92_SALFA</name>
<evidence type="ECO:0000256" key="1">
    <source>
        <dbReference type="ARBA" id="ARBA00039658"/>
    </source>
</evidence>
<reference evidence="3" key="3">
    <citation type="submission" date="2025-09" db="UniProtKB">
        <authorList>
            <consortium name="Ensembl"/>
        </authorList>
    </citation>
    <scope>IDENTIFICATION</scope>
</reference>
<reference evidence="3" key="2">
    <citation type="submission" date="2025-08" db="UniProtKB">
        <authorList>
            <consortium name="Ensembl"/>
        </authorList>
    </citation>
    <scope>IDENTIFICATION</scope>
</reference>
<dbReference type="Gene3D" id="3.30.420.10">
    <property type="entry name" value="Ribonuclease H-like superfamily/Ribonuclease H"/>
    <property type="match status" value="1"/>
</dbReference>
<reference evidence="3" key="1">
    <citation type="submission" date="2019-06" db="EMBL/GenBank/DDBJ databases">
        <authorList>
            <consortium name="Wellcome Sanger Institute Data Sharing"/>
        </authorList>
    </citation>
    <scope>NUCLEOTIDE SEQUENCE [LARGE SCALE GENOMIC DNA]</scope>
</reference>
<feature type="domain" description="Integrase catalytic" evidence="2">
    <location>
        <begin position="109"/>
        <end position="261"/>
    </location>
</feature>
<sequence length="397" mass="45740">MRKEIPEVGLLLREWNRLELLDGVLYRKRQDGAQTSHQLVLPEELRPLFLKSLHDDIGHMGVERTLDLIRTRFYWPKMSADVENKIKTCNRCIRRKSLPEKAAPLCNISATRPLELVCMDFLTLEPDSSNTITDHFTKYAVAIPTPNQKARTVAKCLWDHFLVHYGIPERLHSDQGPDFESRTIKELCELIGTKKIRTTPYHPRGNPVERFNRTLLNMLGTLENQKKSHWRDFVKPLVHAYNCTKNDVTGFTPYELMFGRKPRLPVDLAFGLPVNHQPVSHSQYVQNLKSHLETSYQVAAENAKKMGDRNKSRFDKHVVESTLKEGDRVLVRNVQLRGKHKLADRWESGVYKVLKQCGDLPVYTVKPETGEGPQRTLHRDLLLPCGFLPVTPLEAET</sequence>
<dbReference type="InParanoid" id="A0A672HB92"/>